<gene>
    <name evidence="1" type="ORF">NDU88_000007</name>
</gene>
<dbReference type="Proteomes" id="UP001066276">
    <property type="component" value="Unassembled WGS sequence"/>
</dbReference>
<proteinExistence type="predicted"/>
<protein>
    <submittedName>
        <fullName evidence="1">Uncharacterized protein</fullName>
    </submittedName>
</protein>
<organism evidence="1 2">
    <name type="scientific">Pleurodeles waltl</name>
    <name type="common">Iberian ribbed newt</name>
    <dbReference type="NCBI Taxonomy" id="8319"/>
    <lineage>
        <taxon>Eukaryota</taxon>
        <taxon>Metazoa</taxon>
        <taxon>Chordata</taxon>
        <taxon>Craniata</taxon>
        <taxon>Vertebrata</taxon>
        <taxon>Euteleostomi</taxon>
        <taxon>Amphibia</taxon>
        <taxon>Batrachia</taxon>
        <taxon>Caudata</taxon>
        <taxon>Salamandroidea</taxon>
        <taxon>Salamandridae</taxon>
        <taxon>Pleurodelinae</taxon>
        <taxon>Pleurodeles</taxon>
    </lineage>
</organism>
<reference evidence="1 2" key="1">
    <citation type="journal article" date="2022" name="bioRxiv">
        <title>Sequencing and chromosome-scale assembly of the giantPleurodeles waltlgenome.</title>
        <authorList>
            <person name="Brown T."/>
            <person name="Elewa A."/>
            <person name="Iarovenko S."/>
            <person name="Subramanian E."/>
            <person name="Araus A.J."/>
            <person name="Petzold A."/>
            <person name="Susuki M."/>
            <person name="Suzuki K.-i.T."/>
            <person name="Hayashi T."/>
            <person name="Toyoda A."/>
            <person name="Oliveira C."/>
            <person name="Osipova E."/>
            <person name="Leigh N.D."/>
            <person name="Simon A."/>
            <person name="Yun M.H."/>
        </authorList>
    </citation>
    <scope>NUCLEOTIDE SEQUENCE [LARGE SCALE GENOMIC DNA]</scope>
    <source>
        <strain evidence="1">20211129_DDA</strain>
        <tissue evidence="1">Liver</tissue>
    </source>
</reference>
<evidence type="ECO:0000313" key="1">
    <source>
        <dbReference type="EMBL" id="KAJ1079753.1"/>
    </source>
</evidence>
<comment type="caution">
    <text evidence="1">The sequence shown here is derived from an EMBL/GenBank/DDBJ whole genome shotgun (WGS) entry which is preliminary data.</text>
</comment>
<accession>A0AAV7KUE0</accession>
<dbReference type="AlphaFoldDB" id="A0AAV7KUE0"/>
<keyword evidence="2" id="KW-1185">Reference proteome</keyword>
<sequence length="145" mass="16196">MPSGKSSGKHSHQLLFSEAIAQLKSMAAQAAPLFPVTSLADSHTVDATDHILQETTVVWWRLDAMDLKISDLSAASTSIRADIACFQETVMDLDQHLMTVGDHIAELPEQDTELQSLRVKITDLEVRSRRDNVCFFGIPEHIYQY</sequence>
<dbReference type="EMBL" id="JANPWB010000018">
    <property type="protein sequence ID" value="KAJ1079753.1"/>
    <property type="molecule type" value="Genomic_DNA"/>
</dbReference>
<name>A0AAV7KUE0_PLEWA</name>
<evidence type="ECO:0000313" key="2">
    <source>
        <dbReference type="Proteomes" id="UP001066276"/>
    </source>
</evidence>